<dbReference type="EMBL" id="BAABHJ010000041">
    <property type="protein sequence ID" value="GAA4619299.1"/>
    <property type="molecule type" value="Genomic_DNA"/>
</dbReference>
<feature type="compositionally biased region" description="Low complexity" evidence="1">
    <location>
        <begin position="854"/>
        <end position="863"/>
    </location>
</feature>
<sequence>MAELRCEVTDYDGPARWRWVLTGPGGRFLGDHEVRLDETDWQYEAFTDLRAYLLWHTAPDRRMEQETRIVAEVGAWLGEQVFGPLGAAMVRERPATVRIVVPAEARTLAFRPFELAHVDGRPLALRNVTLVTQVGTERTSPTKGVRDRLRVLGLFSLPTGHRPLNLRRERQALSRLFQEIAAVHGRAVDVRVLQYGATRERLREILEEDEGWDIVHISGHGEPGELLLEHADGSADPIDAADLTDLLDLARERLSLVSLSSCWSAALTAAEQLRLLKLTPPPALADERSTGTAAPDRPTAALATELADRLDCAVLAMRYPIIDDFAIDLAEKLYGLLAEKAQPLPRALGTALRQVVRDPPTPACPPLSVATPALFGAHAVDLRLAAPRRTESESYAPWRLKLAGFPAQPERFVGRVGVMARSSSALAPRSGSSGVLLHGMPGAGKTACALELAYTHEDVFERLVWFKAPDEGRDITDALTRFAIQLESALPELKFAHLVDDADRLDPFLPRLTELAERRRLLIVADNVESLLTGSGEWRDPRWRAVVAALTDHSGLSRLVLTSRRLPEGLDRRIGVEPIDALPLDEALLLARELPALNRLLEGTVEGIEADAARRLAARVVEAAQGHPKLLELAEGQASDPNRLRDLVTTAGDAWRETSVLPERFFTTGAADATGDDYLHALGAWTRSLIGGLAPAERDAFFFLCCLEEDDRIDPVLESTWDLLWADLGRPARRRCPGRSLGTMTGSPWRTRSDAYSRVHAIPRWRRTSGTRSTVPWWSLCCTISASTYRRTNEQRPDRRAGRRRRHRGVASRAGAAGRPGGRRLAAGDGAARRRGRGGRPWAGRAGSGRHSGGARPYGAGAPRRGRRRDPRPRRAGHRHPARGAGALRPRHARRGRAGAAGVPDRYPPRTRSREGLDVQAAHQAARRLLRRQAAQSALRGISQTLTPDPIGSSEPVRFSTNAGRVRI</sequence>
<dbReference type="Gene3D" id="3.40.50.300">
    <property type="entry name" value="P-loop containing nucleotide triphosphate hydrolases"/>
    <property type="match status" value="1"/>
</dbReference>
<evidence type="ECO:0000313" key="4">
    <source>
        <dbReference type="Proteomes" id="UP001500212"/>
    </source>
</evidence>
<evidence type="ECO:0000313" key="3">
    <source>
        <dbReference type="EMBL" id="GAA4619299.1"/>
    </source>
</evidence>
<evidence type="ECO:0000256" key="1">
    <source>
        <dbReference type="SAM" id="MobiDB-lite"/>
    </source>
</evidence>
<name>A0ABP8TYL2_9ACTN</name>
<evidence type="ECO:0000259" key="2">
    <source>
        <dbReference type="Pfam" id="PF12770"/>
    </source>
</evidence>
<feature type="region of interest" description="Disordered" evidence="1">
    <location>
        <begin position="789"/>
        <end position="918"/>
    </location>
</feature>
<feature type="compositionally biased region" description="Basic and acidic residues" evidence="1">
    <location>
        <begin position="791"/>
        <end position="800"/>
    </location>
</feature>
<keyword evidence="4" id="KW-1185">Reference proteome</keyword>
<proteinExistence type="predicted"/>
<dbReference type="RefSeq" id="WP_345367463.1">
    <property type="nucleotide sequence ID" value="NZ_BAABHJ010000041.1"/>
</dbReference>
<dbReference type="Pfam" id="PF12770">
    <property type="entry name" value="CHAT"/>
    <property type="match status" value="1"/>
</dbReference>
<feature type="region of interest" description="Disordered" evidence="1">
    <location>
        <begin position="943"/>
        <end position="968"/>
    </location>
</feature>
<dbReference type="InterPro" id="IPR027417">
    <property type="entry name" value="P-loop_NTPase"/>
</dbReference>
<protein>
    <recommendedName>
        <fullName evidence="2">CHAT domain-containing protein</fullName>
    </recommendedName>
</protein>
<comment type="caution">
    <text evidence="3">The sequence shown here is derived from an EMBL/GenBank/DDBJ whole genome shotgun (WGS) entry which is preliminary data.</text>
</comment>
<reference evidence="4" key="1">
    <citation type="journal article" date="2019" name="Int. J. Syst. Evol. Microbiol.">
        <title>The Global Catalogue of Microorganisms (GCM) 10K type strain sequencing project: providing services to taxonomists for standard genome sequencing and annotation.</title>
        <authorList>
            <consortium name="The Broad Institute Genomics Platform"/>
            <consortium name="The Broad Institute Genome Sequencing Center for Infectious Disease"/>
            <person name="Wu L."/>
            <person name="Ma J."/>
        </authorList>
    </citation>
    <scope>NUCLEOTIDE SEQUENCE [LARGE SCALE GENOMIC DNA]</scope>
    <source>
        <strain evidence="4">JCM 17938</strain>
    </source>
</reference>
<dbReference type="InterPro" id="IPR024983">
    <property type="entry name" value="CHAT_dom"/>
</dbReference>
<accession>A0ABP8TYL2</accession>
<feature type="compositionally biased region" description="Low complexity" evidence="1">
    <location>
        <begin position="811"/>
        <end position="830"/>
    </location>
</feature>
<dbReference type="Proteomes" id="UP001500212">
    <property type="component" value="Unassembled WGS sequence"/>
</dbReference>
<gene>
    <name evidence="3" type="ORF">GCM10023195_87140</name>
</gene>
<dbReference type="SUPFAM" id="SSF52540">
    <property type="entry name" value="P-loop containing nucleoside triphosphate hydrolases"/>
    <property type="match status" value="1"/>
</dbReference>
<feature type="compositionally biased region" description="Polar residues" evidence="1">
    <location>
        <begin position="959"/>
        <end position="968"/>
    </location>
</feature>
<feature type="domain" description="CHAT" evidence="2">
    <location>
        <begin position="73"/>
        <end position="361"/>
    </location>
</feature>
<feature type="compositionally biased region" description="Basic residues" evidence="1">
    <location>
        <begin position="864"/>
        <end position="882"/>
    </location>
</feature>
<organism evidence="3 4">
    <name type="scientific">Actinoallomurus liliacearum</name>
    <dbReference type="NCBI Taxonomy" id="1080073"/>
    <lineage>
        <taxon>Bacteria</taxon>
        <taxon>Bacillati</taxon>
        <taxon>Actinomycetota</taxon>
        <taxon>Actinomycetes</taxon>
        <taxon>Streptosporangiales</taxon>
        <taxon>Thermomonosporaceae</taxon>
        <taxon>Actinoallomurus</taxon>
    </lineage>
</organism>
<feature type="compositionally biased region" description="Basic residues" evidence="1">
    <location>
        <begin position="801"/>
        <end position="810"/>
    </location>
</feature>